<feature type="transmembrane region" description="Helical" evidence="1">
    <location>
        <begin position="120"/>
        <end position="142"/>
    </location>
</feature>
<evidence type="ECO:0000313" key="3">
    <source>
        <dbReference type="Proteomes" id="UP000320085"/>
    </source>
</evidence>
<organism evidence="2 3">
    <name type="scientific">Humibacillus xanthopallidus</name>
    <dbReference type="NCBI Taxonomy" id="412689"/>
    <lineage>
        <taxon>Bacteria</taxon>
        <taxon>Bacillati</taxon>
        <taxon>Actinomycetota</taxon>
        <taxon>Actinomycetes</taxon>
        <taxon>Micrococcales</taxon>
        <taxon>Intrasporangiaceae</taxon>
        <taxon>Humibacillus</taxon>
    </lineage>
</organism>
<keyword evidence="1" id="KW-0472">Membrane</keyword>
<sequence>MRTSVTHSRDVVQTYRYLRGAMVSLLLALLVSVVLQWWLGTGASCWLGSISAYYFTPARTAFVGTLCALGIALLAYEGHSAEENVLLDFSGFMALLVAAVPTVPDGRCGPSAFDQSTDEIAAGVGISVPTLVVVATIALAVIATIRVRSVRRGQEAPPSGRVVALSLVCVGIVVVELVLVALLRGPLIAVAHGVAASTMVAGAIAVMVCSAVRVDQRHGQSASERAKAAAYRRTYLTLAIILGALLALTVVLHLAVAGFGLTVLVAEVVILVLFGAYWVVQTVELWNLGDEEHPEAREVTGVRQ</sequence>
<proteinExistence type="predicted"/>
<name>A0A543PW94_9MICO</name>
<keyword evidence="1" id="KW-1133">Transmembrane helix</keyword>
<evidence type="ECO:0000256" key="1">
    <source>
        <dbReference type="SAM" id="Phobius"/>
    </source>
</evidence>
<feature type="transmembrane region" description="Helical" evidence="1">
    <location>
        <begin position="52"/>
        <end position="76"/>
    </location>
</feature>
<accession>A0A543PW94</accession>
<dbReference type="AlphaFoldDB" id="A0A543PW94"/>
<feature type="transmembrane region" description="Helical" evidence="1">
    <location>
        <begin position="261"/>
        <end position="280"/>
    </location>
</feature>
<reference evidence="2 3" key="1">
    <citation type="submission" date="2019-06" db="EMBL/GenBank/DDBJ databases">
        <title>Sequencing the genomes of 1000 actinobacteria strains.</title>
        <authorList>
            <person name="Klenk H.-P."/>
        </authorList>
    </citation>
    <scope>NUCLEOTIDE SEQUENCE [LARGE SCALE GENOMIC DNA]</scope>
    <source>
        <strain evidence="2 3">DSM 21776</strain>
    </source>
</reference>
<feature type="transmembrane region" description="Helical" evidence="1">
    <location>
        <begin position="189"/>
        <end position="214"/>
    </location>
</feature>
<comment type="caution">
    <text evidence="2">The sequence shown here is derived from an EMBL/GenBank/DDBJ whole genome shotgun (WGS) entry which is preliminary data.</text>
</comment>
<evidence type="ECO:0008006" key="4">
    <source>
        <dbReference type="Google" id="ProtNLM"/>
    </source>
</evidence>
<dbReference type="Proteomes" id="UP000320085">
    <property type="component" value="Unassembled WGS sequence"/>
</dbReference>
<gene>
    <name evidence="2" type="ORF">FHX52_1489</name>
</gene>
<feature type="transmembrane region" description="Helical" evidence="1">
    <location>
        <begin position="21"/>
        <end position="40"/>
    </location>
</feature>
<dbReference type="EMBL" id="VFQF01000001">
    <property type="protein sequence ID" value="TQN48358.1"/>
    <property type="molecule type" value="Genomic_DNA"/>
</dbReference>
<keyword evidence="1" id="KW-0812">Transmembrane</keyword>
<feature type="transmembrane region" description="Helical" evidence="1">
    <location>
        <begin position="85"/>
        <end position="104"/>
    </location>
</feature>
<protein>
    <recommendedName>
        <fullName evidence="4">Frag1/DRAM/Sfk1 family protein</fullName>
    </recommendedName>
</protein>
<feature type="transmembrane region" description="Helical" evidence="1">
    <location>
        <begin position="162"/>
        <end position="183"/>
    </location>
</feature>
<feature type="transmembrane region" description="Helical" evidence="1">
    <location>
        <begin position="235"/>
        <end position="255"/>
    </location>
</feature>
<evidence type="ECO:0000313" key="2">
    <source>
        <dbReference type="EMBL" id="TQN48358.1"/>
    </source>
</evidence>